<dbReference type="InterPro" id="IPR001424">
    <property type="entry name" value="SOD_Cu_Zn_dom"/>
</dbReference>
<dbReference type="PATRIC" id="fig|649747.3.peg.3330"/>
<dbReference type="eggNOG" id="COG2032">
    <property type="taxonomic scope" value="Bacteria"/>
</dbReference>
<gene>
    <name evidence="5" type="ORF">HMPREF0083_03670</name>
</gene>
<accession>U1WZW2</accession>
<comment type="function">
    <text evidence="2">Destroys radicals which are normally produced within the cells and which are toxic to biological systems. May play a role in favoring mycobacterial survival in phagocytes.</text>
</comment>
<name>U1WZW2_ANEAE</name>
<keyword evidence="3" id="KW-0479">Metal-binding</keyword>
<reference evidence="5 6" key="1">
    <citation type="submission" date="2013-08" db="EMBL/GenBank/DDBJ databases">
        <authorList>
            <person name="Weinstock G."/>
            <person name="Sodergren E."/>
            <person name="Wylie T."/>
            <person name="Fulton L."/>
            <person name="Fulton R."/>
            <person name="Fronick C."/>
            <person name="O'Laughlin M."/>
            <person name="Godfrey J."/>
            <person name="Miner T."/>
            <person name="Herter B."/>
            <person name="Appelbaum E."/>
            <person name="Cordes M."/>
            <person name="Lek S."/>
            <person name="Wollam A."/>
            <person name="Pepin K.H."/>
            <person name="Palsikar V.B."/>
            <person name="Mitreva M."/>
            <person name="Wilson R.K."/>
        </authorList>
    </citation>
    <scope>NUCLEOTIDE SEQUENCE [LARGE SCALE GENOMIC DNA]</scope>
    <source>
        <strain evidence="5 6">ATCC 12856</strain>
    </source>
</reference>
<feature type="domain" description="Superoxide dismutase copper/zinc binding" evidence="4">
    <location>
        <begin position="57"/>
        <end position="189"/>
    </location>
</feature>
<dbReference type="Gene3D" id="2.60.40.200">
    <property type="entry name" value="Superoxide dismutase, copper/zinc binding domain"/>
    <property type="match status" value="1"/>
</dbReference>
<comment type="catalytic activity">
    <reaction evidence="3">
        <text>2 superoxide + 2 H(+) = H2O2 + O2</text>
        <dbReference type="Rhea" id="RHEA:20696"/>
        <dbReference type="ChEBI" id="CHEBI:15378"/>
        <dbReference type="ChEBI" id="CHEBI:15379"/>
        <dbReference type="ChEBI" id="CHEBI:16240"/>
        <dbReference type="ChEBI" id="CHEBI:18421"/>
        <dbReference type="EC" id="1.15.1.1"/>
    </reaction>
</comment>
<keyword evidence="3" id="KW-0186">Copper</keyword>
<evidence type="ECO:0000256" key="1">
    <source>
        <dbReference type="ARBA" id="ARBA00010457"/>
    </source>
</evidence>
<dbReference type="EC" id="1.15.1.1" evidence="3"/>
<dbReference type="AlphaFoldDB" id="U1WZW2"/>
<comment type="similarity">
    <text evidence="1 3">Belongs to the Cu-Zn superoxide dismutase family.</text>
</comment>
<dbReference type="InterPro" id="IPR018152">
    <property type="entry name" value="SOD_Cu/Zn_BS"/>
</dbReference>
<dbReference type="SUPFAM" id="SSF49329">
    <property type="entry name" value="Cu,Zn superoxide dismutase-like"/>
    <property type="match status" value="1"/>
</dbReference>
<keyword evidence="3" id="KW-0560">Oxidoreductase</keyword>
<evidence type="ECO:0000259" key="4">
    <source>
        <dbReference type="Pfam" id="PF00080"/>
    </source>
</evidence>
<dbReference type="Pfam" id="PF00080">
    <property type="entry name" value="Sod_Cu"/>
    <property type="match status" value="1"/>
</dbReference>
<dbReference type="InterPro" id="IPR024134">
    <property type="entry name" value="SOD_Cu/Zn_/chaperone"/>
</dbReference>
<organism evidence="5 6">
    <name type="scientific">Aneurinibacillus aneurinilyticus ATCC 12856</name>
    <dbReference type="NCBI Taxonomy" id="649747"/>
    <lineage>
        <taxon>Bacteria</taxon>
        <taxon>Bacillati</taxon>
        <taxon>Bacillota</taxon>
        <taxon>Bacilli</taxon>
        <taxon>Bacillales</taxon>
        <taxon>Paenibacillaceae</taxon>
        <taxon>Aneurinibacillus group</taxon>
        <taxon>Aneurinibacillus</taxon>
    </lineage>
</organism>
<keyword evidence="3" id="KW-0862">Zinc</keyword>
<keyword evidence="6" id="KW-1185">Reference proteome</keyword>
<dbReference type="HOGENOM" id="CLU_056632_8_2_9"/>
<evidence type="ECO:0000313" key="6">
    <source>
        <dbReference type="Proteomes" id="UP000016511"/>
    </source>
</evidence>
<evidence type="ECO:0000313" key="5">
    <source>
        <dbReference type="EMBL" id="ERI08255.1"/>
    </source>
</evidence>
<comment type="cofactor">
    <cofactor evidence="3">
        <name>Cu cation</name>
        <dbReference type="ChEBI" id="CHEBI:23378"/>
    </cofactor>
    <text evidence="3">Binds 1 copper ion per subunit.</text>
</comment>
<evidence type="ECO:0000256" key="2">
    <source>
        <dbReference type="ARBA" id="ARBA00024900"/>
    </source>
</evidence>
<comment type="caution">
    <text evidence="5">The sequence shown here is derived from an EMBL/GenBank/DDBJ whole genome shotgun (WGS) entry which is preliminary data.</text>
</comment>
<dbReference type="GO" id="GO:0004784">
    <property type="term" value="F:superoxide dismutase activity"/>
    <property type="evidence" value="ECO:0007669"/>
    <property type="project" value="UniProtKB-EC"/>
</dbReference>
<comment type="cofactor">
    <cofactor evidence="3">
        <name>Zn(2+)</name>
        <dbReference type="ChEBI" id="CHEBI:29105"/>
    </cofactor>
    <text evidence="3">Binds 1 zinc ion per subunit.</text>
</comment>
<proteinExistence type="inferred from homology"/>
<protein>
    <recommendedName>
        <fullName evidence="3">Superoxide dismutase [Cu-Zn]</fullName>
        <ecNumber evidence="3">1.15.1.1</ecNumber>
    </recommendedName>
</protein>
<dbReference type="PANTHER" id="PTHR10003">
    <property type="entry name" value="SUPEROXIDE DISMUTASE CU-ZN -RELATED"/>
    <property type="match status" value="1"/>
</dbReference>
<dbReference type="GO" id="GO:0005507">
    <property type="term" value="F:copper ion binding"/>
    <property type="evidence" value="ECO:0007669"/>
    <property type="project" value="InterPro"/>
</dbReference>
<dbReference type="PROSITE" id="PS00332">
    <property type="entry name" value="SOD_CU_ZN_2"/>
    <property type="match status" value="1"/>
</dbReference>
<dbReference type="Proteomes" id="UP000016511">
    <property type="component" value="Unassembled WGS sequence"/>
</dbReference>
<sequence>MYHKGSSNDTVGNSIEWQRRGGRRMYSAYTPQGTPAMGGQIVATARIQGGPLAPGITGIVQFVPAPGGTWVSAYIEGLPPYRPAKGGKPPIGPFGFHLHEFGNCRVGDPAKPFTSAGEHWNPTNQPHGNHAGDFPVLFSNGGRAIMVFFTNKFTVPQVIGKSVIIHENPDDYRTQPSGDSGRRLACGVIQQGY</sequence>
<dbReference type="InterPro" id="IPR036423">
    <property type="entry name" value="SOD-like_Cu/Zn_dom_sf"/>
</dbReference>
<dbReference type="EMBL" id="AWSJ01000218">
    <property type="protein sequence ID" value="ERI08255.1"/>
    <property type="molecule type" value="Genomic_DNA"/>
</dbReference>
<evidence type="ECO:0000256" key="3">
    <source>
        <dbReference type="RuleBase" id="RU000393"/>
    </source>
</evidence>
<dbReference type="CDD" id="cd00305">
    <property type="entry name" value="Cu-Zn_Superoxide_Dismutase"/>
    <property type="match status" value="1"/>
</dbReference>
<dbReference type="STRING" id="649747.HMPREF0083_03670"/>